<gene>
    <name evidence="3" type="ORF">SAMN06269185_3288</name>
</gene>
<dbReference type="RefSeq" id="WP_097010165.1">
    <property type="nucleotide sequence ID" value="NZ_OBEJ01000009.1"/>
</dbReference>
<accession>A0A285PAF1</accession>
<feature type="domain" description="Tyr recombinase" evidence="2">
    <location>
        <begin position="5"/>
        <end position="301"/>
    </location>
</feature>
<dbReference type="GO" id="GO:0006310">
    <property type="term" value="P:DNA recombination"/>
    <property type="evidence" value="ECO:0007669"/>
    <property type="project" value="UniProtKB-KW"/>
</dbReference>
<dbReference type="PROSITE" id="PS51898">
    <property type="entry name" value="TYR_RECOMBINASE"/>
    <property type="match status" value="1"/>
</dbReference>
<name>A0A285PAF1_NATPI</name>
<dbReference type="GO" id="GO:0015074">
    <property type="term" value="P:DNA integration"/>
    <property type="evidence" value="ECO:0007669"/>
    <property type="project" value="InterPro"/>
</dbReference>
<evidence type="ECO:0000313" key="4">
    <source>
        <dbReference type="Proteomes" id="UP000219453"/>
    </source>
</evidence>
<dbReference type="OrthoDB" id="142231at2157"/>
<evidence type="ECO:0000259" key="2">
    <source>
        <dbReference type="PROSITE" id="PS51898"/>
    </source>
</evidence>
<dbReference type="GO" id="GO:0003677">
    <property type="term" value="F:DNA binding"/>
    <property type="evidence" value="ECO:0007669"/>
    <property type="project" value="InterPro"/>
</dbReference>
<protein>
    <submittedName>
        <fullName evidence="3">Phage integrase family protein</fullName>
    </submittedName>
</protein>
<dbReference type="AlphaFoldDB" id="A0A285PAF1"/>
<dbReference type="CDD" id="cd00397">
    <property type="entry name" value="DNA_BRE_C"/>
    <property type="match status" value="1"/>
</dbReference>
<dbReference type="SUPFAM" id="SSF56349">
    <property type="entry name" value="DNA breaking-rejoining enzymes"/>
    <property type="match status" value="1"/>
</dbReference>
<keyword evidence="1" id="KW-0233">DNA recombination</keyword>
<dbReference type="Gene3D" id="1.10.443.10">
    <property type="entry name" value="Intergrase catalytic core"/>
    <property type="match status" value="1"/>
</dbReference>
<evidence type="ECO:0000256" key="1">
    <source>
        <dbReference type="ARBA" id="ARBA00023172"/>
    </source>
</evidence>
<dbReference type="Proteomes" id="UP000219453">
    <property type="component" value="Unassembled WGS sequence"/>
</dbReference>
<dbReference type="Pfam" id="PF00589">
    <property type="entry name" value="Phage_integrase"/>
    <property type="match status" value="1"/>
</dbReference>
<sequence>MTTHSKENALDDYEFERFLQGARAIDCDLRSLEARFVAFVGGRLGLRPGEICHMKGDWVNWRKRMIDIPFHLPCEKGKDGGICGYCRQQAAQRAEYSQLSLAEARLEALQEQLSEMPSLPGELQRQLQTIHVIHIDGDLRKDALDRQVEELLANAGAVDDVDEVREALDDVARRYQQENEVTQDEAEEQMWTAKTENAARSVPFDFDSRAELVLEQYFDRFDEWTRSRQAVNRRVDEALREADGLSEETTNPHGLRATAATHLAGKGLAAPALQAMFGWSQISTARRYIASTPDNTQRQLNQIQTR</sequence>
<dbReference type="InterPro" id="IPR011010">
    <property type="entry name" value="DNA_brk_join_enz"/>
</dbReference>
<proteinExistence type="predicted"/>
<keyword evidence="4" id="KW-1185">Reference proteome</keyword>
<dbReference type="InterPro" id="IPR013762">
    <property type="entry name" value="Integrase-like_cat_sf"/>
</dbReference>
<dbReference type="EMBL" id="OBEJ01000009">
    <property type="protein sequence ID" value="SNZ18193.1"/>
    <property type="molecule type" value="Genomic_DNA"/>
</dbReference>
<reference evidence="3 4" key="1">
    <citation type="submission" date="2017-09" db="EMBL/GenBank/DDBJ databases">
        <authorList>
            <person name="Ehlers B."/>
            <person name="Leendertz F.H."/>
        </authorList>
    </citation>
    <scope>NUCLEOTIDE SEQUENCE [LARGE SCALE GENOMIC DNA]</scope>
    <source>
        <strain evidence="3 4">DSM 27208</strain>
    </source>
</reference>
<evidence type="ECO:0000313" key="3">
    <source>
        <dbReference type="EMBL" id="SNZ18193.1"/>
    </source>
</evidence>
<organism evidence="3 4">
    <name type="scientific">Natronoarchaeum philippinense</name>
    <dbReference type="NCBI Taxonomy" id="558529"/>
    <lineage>
        <taxon>Archaea</taxon>
        <taxon>Methanobacteriati</taxon>
        <taxon>Methanobacteriota</taxon>
        <taxon>Stenosarchaea group</taxon>
        <taxon>Halobacteria</taxon>
        <taxon>Halobacteriales</taxon>
        <taxon>Natronoarchaeaceae</taxon>
    </lineage>
</organism>
<dbReference type="InterPro" id="IPR002104">
    <property type="entry name" value="Integrase_catalytic"/>
</dbReference>